<keyword evidence="5" id="KW-0460">Magnesium</keyword>
<evidence type="ECO:0000256" key="3">
    <source>
        <dbReference type="ARBA" id="ARBA00022679"/>
    </source>
</evidence>
<proteinExistence type="inferred from homology"/>
<evidence type="ECO:0000256" key="1">
    <source>
        <dbReference type="ARBA" id="ARBA00001946"/>
    </source>
</evidence>
<dbReference type="CDD" id="cd00685">
    <property type="entry name" value="Trans_IPPS_HT"/>
    <property type="match status" value="1"/>
</dbReference>
<dbReference type="GO" id="GO:1990234">
    <property type="term" value="C:transferase complex"/>
    <property type="evidence" value="ECO:0007669"/>
    <property type="project" value="TreeGrafter"/>
</dbReference>
<sequence>MMQTAVSATLRLKSPSILIRNLSSSSSFWPWSRVEDIDENQLAPHSRPSAIDDAVRSAADAHISRQINNSELRGRTWIAEGCDDERPYDPSINQSDPLPGHVDARIAPQSSSSDVFDASFLPRRTVGASSVLRPSSLLDMNRKRPLRPIRCASWTDDHGNSINLLPLSDADPFRLTASSIAAMDESMADLVGSDHPILSRLASYFLEKNDSFEATSGKKIRPTMVLLLSSALHSSYPTLTLRSDLSLASLRLAEIAELIHTASLYHDDVIDRGEVRRGRPALHAVYGNKAAILAGDFLLARASICLARLRDCAVVECMSSVVEHLVRGEVMQFAASTNATSEENNNSDEVMAQYLHKNFYKTASLMANSCKSAALLGPYPDADVIRSYNYGKHAGLAFQLIDDVLDFNGTIGSVGKESHADLKSGLATAPVLYAAERHPILWDMIKRKFSVDGDIETAANMVSDSDGISRTLELAHMHMEAAVENAVAIGREGSGTDPNVYRDALVHLAYKMVDRRR</sequence>
<evidence type="ECO:0000256" key="2">
    <source>
        <dbReference type="ARBA" id="ARBA00006706"/>
    </source>
</evidence>
<comment type="similarity">
    <text evidence="2">Belongs to the FPP/GGPP synthase family.</text>
</comment>
<dbReference type="Pfam" id="PF00348">
    <property type="entry name" value="polyprenyl_synt"/>
    <property type="match status" value="1"/>
</dbReference>
<keyword evidence="6" id="KW-0414">Isoprene biosynthesis</keyword>
<dbReference type="GO" id="GO:0046872">
    <property type="term" value="F:metal ion binding"/>
    <property type="evidence" value="ECO:0007669"/>
    <property type="project" value="UniProtKB-KW"/>
</dbReference>
<evidence type="ECO:0000256" key="4">
    <source>
        <dbReference type="ARBA" id="ARBA00022723"/>
    </source>
</evidence>
<dbReference type="PANTHER" id="PTHR12001">
    <property type="entry name" value="GERANYLGERANYL PYROPHOSPHATE SYNTHASE"/>
    <property type="match status" value="1"/>
</dbReference>
<dbReference type="PANTHER" id="PTHR12001:SF69">
    <property type="entry name" value="ALL TRANS-POLYPRENYL-DIPHOSPHATE SYNTHASE PDSS1"/>
    <property type="match status" value="1"/>
</dbReference>
<evidence type="ECO:0000256" key="6">
    <source>
        <dbReference type="ARBA" id="ARBA00023229"/>
    </source>
</evidence>
<keyword evidence="4" id="KW-0479">Metal-binding</keyword>
<dbReference type="GO" id="GO:0004659">
    <property type="term" value="F:prenyltransferase activity"/>
    <property type="evidence" value="ECO:0007669"/>
    <property type="project" value="InterPro"/>
</dbReference>
<gene>
    <name evidence="7" type="ORF">CHYS00102_LOCUS12591</name>
</gene>
<protein>
    <submittedName>
        <fullName evidence="7">Uncharacterized protein</fullName>
    </submittedName>
</protein>
<evidence type="ECO:0000313" key="7">
    <source>
        <dbReference type="EMBL" id="CAD8885394.1"/>
    </source>
</evidence>
<dbReference type="GO" id="GO:0008299">
    <property type="term" value="P:isoprenoid biosynthetic process"/>
    <property type="evidence" value="ECO:0007669"/>
    <property type="project" value="UniProtKB-KW"/>
</dbReference>
<organism evidence="7">
    <name type="scientific">Corethron hystrix</name>
    <dbReference type="NCBI Taxonomy" id="216773"/>
    <lineage>
        <taxon>Eukaryota</taxon>
        <taxon>Sar</taxon>
        <taxon>Stramenopiles</taxon>
        <taxon>Ochrophyta</taxon>
        <taxon>Bacillariophyta</taxon>
        <taxon>Coscinodiscophyceae</taxon>
        <taxon>Corethrophycidae</taxon>
        <taxon>Corethrales</taxon>
        <taxon>Corethraceae</taxon>
        <taxon>Corethron</taxon>
    </lineage>
</organism>
<keyword evidence="3" id="KW-0808">Transferase</keyword>
<accession>A0A7S1FT29</accession>
<dbReference type="SFLD" id="SFLDS00005">
    <property type="entry name" value="Isoprenoid_Synthase_Type_I"/>
    <property type="match status" value="1"/>
</dbReference>
<comment type="cofactor">
    <cofactor evidence="1">
        <name>Mg(2+)</name>
        <dbReference type="ChEBI" id="CHEBI:18420"/>
    </cofactor>
</comment>
<name>A0A7S1FT29_9STRA</name>
<dbReference type="Gene3D" id="1.10.600.10">
    <property type="entry name" value="Farnesyl Diphosphate Synthase"/>
    <property type="match status" value="1"/>
</dbReference>
<reference evidence="7" key="1">
    <citation type="submission" date="2021-01" db="EMBL/GenBank/DDBJ databases">
        <authorList>
            <person name="Corre E."/>
            <person name="Pelletier E."/>
            <person name="Niang G."/>
            <person name="Scheremetjew M."/>
            <person name="Finn R."/>
            <person name="Kale V."/>
            <person name="Holt S."/>
            <person name="Cochrane G."/>
            <person name="Meng A."/>
            <person name="Brown T."/>
            <person name="Cohen L."/>
        </authorList>
    </citation>
    <scope>NUCLEOTIDE SEQUENCE</scope>
    <source>
        <strain evidence="7">308</strain>
    </source>
</reference>
<dbReference type="InterPro" id="IPR000092">
    <property type="entry name" value="Polyprenyl_synt"/>
</dbReference>
<evidence type="ECO:0000256" key="5">
    <source>
        <dbReference type="ARBA" id="ARBA00022842"/>
    </source>
</evidence>
<dbReference type="AlphaFoldDB" id="A0A7S1FT29"/>
<dbReference type="SUPFAM" id="SSF48576">
    <property type="entry name" value="Terpenoid synthases"/>
    <property type="match status" value="1"/>
</dbReference>
<dbReference type="InterPro" id="IPR008949">
    <property type="entry name" value="Isoprenoid_synthase_dom_sf"/>
</dbReference>
<dbReference type="GO" id="GO:0006744">
    <property type="term" value="P:ubiquinone biosynthetic process"/>
    <property type="evidence" value="ECO:0007669"/>
    <property type="project" value="TreeGrafter"/>
</dbReference>
<dbReference type="EMBL" id="HBFR01017267">
    <property type="protein sequence ID" value="CAD8885394.1"/>
    <property type="molecule type" value="Transcribed_RNA"/>
</dbReference>